<keyword evidence="2" id="KW-0378">Hydrolase</keyword>
<dbReference type="Gene3D" id="2.40.160.20">
    <property type="match status" value="1"/>
</dbReference>
<evidence type="ECO:0000313" key="3">
    <source>
        <dbReference type="Proteomes" id="UP000266693"/>
    </source>
</evidence>
<keyword evidence="1" id="KW-0732">Signal</keyword>
<keyword evidence="3" id="KW-1185">Reference proteome</keyword>
<accession>A0A396RLV1</accession>
<name>A0A396RLV1_9SPHN</name>
<gene>
    <name evidence="2" type="ORF">D1610_10340</name>
</gene>
<dbReference type="GO" id="GO:0016787">
    <property type="term" value="F:hydrolase activity"/>
    <property type="evidence" value="ECO:0007669"/>
    <property type="project" value="UniProtKB-KW"/>
</dbReference>
<dbReference type="RefSeq" id="WP_118864115.1">
    <property type="nucleotide sequence ID" value="NZ_QWLV01000004.1"/>
</dbReference>
<feature type="signal peptide" evidence="1">
    <location>
        <begin position="1"/>
        <end position="21"/>
    </location>
</feature>
<evidence type="ECO:0000256" key="1">
    <source>
        <dbReference type="SAM" id="SignalP"/>
    </source>
</evidence>
<sequence length="177" mass="18514">MIARALGLALASAALWPASLAAQEAWVGVAAHGVDTPLTFDTGEGGVDLQAGYRFAPERALAVIGSPAPYVFALVNSDGDTSLIAAGLSWKRGERLYARPGIGVAVHDGPSLRVRAGDDLRTDLGSRLLFEPELALGWQATPRLGIEASWVHVSHAQLFSGQNPGLDVIGARLVVKL</sequence>
<dbReference type="Proteomes" id="UP000266693">
    <property type="component" value="Unassembled WGS sequence"/>
</dbReference>
<evidence type="ECO:0000313" key="2">
    <source>
        <dbReference type="EMBL" id="RHW17367.1"/>
    </source>
</evidence>
<dbReference type="Pfam" id="PF09411">
    <property type="entry name" value="PagL"/>
    <property type="match status" value="1"/>
</dbReference>
<reference evidence="2 3" key="1">
    <citation type="submission" date="2018-08" db="EMBL/GenBank/DDBJ databases">
        <title>The multiple taxonomic identification of Sphingomonas gilva.</title>
        <authorList>
            <person name="Zhu D."/>
            <person name="Zheng S."/>
        </authorList>
    </citation>
    <scope>NUCLEOTIDE SEQUENCE [LARGE SCALE GENOMIC DNA]</scope>
    <source>
        <strain evidence="2 3">ZDH117</strain>
    </source>
</reference>
<feature type="chain" id="PRO_5017354061" evidence="1">
    <location>
        <begin position="22"/>
        <end position="177"/>
    </location>
</feature>
<comment type="caution">
    <text evidence="2">The sequence shown here is derived from an EMBL/GenBank/DDBJ whole genome shotgun (WGS) entry which is preliminary data.</text>
</comment>
<dbReference type="OrthoDB" id="8112769at2"/>
<protein>
    <submittedName>
        <fullName evidence="2">Acyloxyacyl hydrolase</fullName>
    </submittedName>
</protein>
<dbReference type="EMBL" id="QWLV01000004">
    <property type="protein sequence ID" value="RHW17367.1"/>
    <property type="molecule type" value="Genomic_DNA"/>
</dbReference>
<organism evidence="2 3">
    <name type="scientific">Sphingomonas gilva</name>
    <dbReference type="NCBI Taxonomy" id="2305907"/>
    <lineage>
        <taxon>Bacteria</taxon>
        <taxon>Pseudomonadati</taxon>
        <taxon>Pseudomonadota</taxon>
        <taxon>Alphaproteobacteria</taxon>
        <taxon>Sphingomonadales</taxon>
        <taxon>Sphingomonadaceae</taxon>
        <taxon>Sphingomonas</taxon>
    </lineage>
</organism>
<dbReference type="AlphaFoldDB" id="A0A396RLV1"/>
<proteinExistence type="predicted"/>
<dbReference type="InterPro" id="IPR018550">
    <property type="entry name" value="Lipid-A_deacylase-rel"/>
</dbReference>